<dbReference type="InterPro" id="IPR038883">
    <property type="entry name" value="AN11006-like"/>
</dbReference>
<proteinExistence type="predicted"/>
<organism evidence="1 2">
    <name type="scientific">Zasmidium cellare ATCC 36951</name>
    <dbReference type="NCBI Taxonomy" id="1080233"/>
    <lineage>
        <taxon>Eukaryota</taxon>
        <taxon>Fungi</taxon>
        <taxon>Dikarya</taxon>
        <taxon>Ascomycota</taxon>
        <taxon>Pezizomycotina</taxon>
        <taxon>Dothideomycetes</taxon>
        <taxon>Dothideomycetidae</taxon>
        <taxon>Mycosphaerellales</taxon>
        <taxon>Mycosphaerellaceae</taxon>
        <taxon>Zasmidium</taxon>
    </lineage>
</organism>
<reference evidence="1" key="1">
    <citation type="journal article" date="2020" name="Stud. Mycol.">
        <title>101 Dothideomycetes genomes: a test case for predicting lifestyles and emergence of pathogens.</title>
        <authorList>
            <person name="Haridas S."/>
            <person name="Albert R."/>
            <person name="Binder M."/>
            <person name="Bloem J."/>
            <person name="Labutti K."/>
            <person name="Salamov A."/>
            <person name="Andreopoulos B."/>
            <person name="Baker S."/>
            <person name="Barry K."/>
            <person name="Bills G."/>
            <person name="Bluhm B."/>
            <person name="Cannon C."/>
            <person name="Castanera R."/>
            <person name="Culley D."/>
            <person name="Daum C."/>
            <person name="Ezra D."/>
            <person name="Gonzalez J."/>
            <person name="Henrissat B."/>
            <person name="Kuo A."/>
            <person name="Liang C."/>
            <person name="Lipzen A."/>
            <person name="Lutzoni F."/>
            <person name="Magnuson J."/>
            <person name="Mondo S."/>
            <person name="Nolan M."/>
            <person name="Ohm R."/>
            <person name="Pangilinan J."/>
            <person name="Park H.-J."/>
            <person name="Ramirez L."/>
            <person name="Alfaro M."/>
            <person name="Sun H."/>
            <person name="Tritt A."/>
            <person name="Yoshinaga Y."/>
            <person name="Zwiers L.-H."/>
            <person name="Turgeon B."/>
            <person name="Goodwin S."/>
            <person name="Spatafora J."/>
            <person name="Crous P."/>
            <person name="Grigoriev I."/>
        </authorList>
    </citation>
    <scope>NUCLEOTIDE SEQUENCE</scope>
    <source>
        <strain evidence="1">ATCC 36951</strain>
    </source>
</reference>
<dbReference type="AlphaFoldDB" id="A0A6A6CLY7"/>
<dbReference type="EMBL" id="ML993595">
    <property type="protein sequence ID" value="KAF2166749.1"/>
    <property type="molecule type" value="Genomic_DNA"/>
</dbReference>
<evidence type="ECO:0000313" key="1">
    <source>
        <dbReference type="EMBL" id="KAF2166749.1"/>
    </source>
</evidence>
<name>A0A6A6CLY7_ZASCE</name>
<dbReference type="RefSeq" id="XP_033667638.1">
    <property type="nucleotide sequence ID" value="XM_033806501.1"/>
</dbReference>
<keyword evidence="2" id="KW-1185">Reference proteome</keyword>
<dbReference type="PANTHER" id="PTHR42085">
    <property type="entry name" value="F-BOX DOMAIN-CONTAINING PROTEIN"/>
    <property type="match status" value="1"/>
</dbReference>
<evidence type="ECO:0000313" key="2">
    <source>
        <dbReference type="Proteomes" id="UP000799537"/>
    </source>
</evidence>
<sequence length="467" mass="53472">MSKPCPFLEKLPAELRDEIYLLAFTPDCDNGNGDGDDEEDLLYAEPPSKSIVLTCHKVYNEAKGIYKDAYRKYWSETKFKINEGSARQGDTAILFRELLLWTPEDVNHILKLCIFNVYPDSIKQMDVMEQRVCWKGSLHITGFDPTPAFVWLKKDTKGKICEGRFGSEEEMKEAMGAHTSEIPLTEQLCYMLQLRHPRTSSFVALNDDFRAATFYTFDCSTHSHPLRTSSILHCAARLRQNLITQDKITMAQSCLFFEKLPAEMRNTIYELAFTPAVLSNEAVHLPDSTPPSKSLLTTCRQMHSEAKGVYRRAYRNYWTNSNFYISSKAVREKHGLKPSFTDFIPWNSNDIDHISKLTVRADGAQPNMAESCRLFALPAEMRNTIYELFFTPPIDKGPVQLNEATPPSKAILMTCKQANAEANALYKTTYRDYWRKGDFVVTRYRRDEEPSDILSAFHPTDSTTSRT</sequence>
<dbReference type="OrthoDB" id="3650757at2759"/>
<accession>A0A6A6CLY7</accession>
<dbReference type="GeneID" id="54559773"/>
<dbReference type="PANTHER" id="PTHR42085:SF1">
    <property type="entry name" value="F-BOX DOMAIN-CONTAINING PROTEIN"/>
    <property type="match status" value="1"/>
</dbReference>
<protein>
    <submittedName>
        <fullName evidence="1">Uncharacterized protein</fullName>
    </submittedName>
</protein>
<dbReference type="Proteomes" id="UP000799537">
    <property type="component" value="Unassembled WGS sequence"/>
</dbReference>
<gene>
    <name evidence="1" type="ORF">M409DRAFT_22803</name>
</gene>